<dbReference type="EMBL" id="DS268110">
    <property type="protein sequence ID" value="KMM67039.1"/>
    <property type="molecule type" value="Genomic_DNA"/>
</dbReference>
<proteinExistence type="predicted"/>
<sequence length="276" mass="30255">MYGAMTRHDLLFRGPKHTRASDPTTRMVERSGLAGGGPFYDVVSLAAVWGVPDLGAPSPILLRRRRFRGHKTSVPPPGKAGRATIRFRPSPSGSVEILALSRHAPPAAGTPSDLMFKPPKRFLPSLPSRQVRAEDTGCVLREGQTAVSRGTPTASRAKARSRPFPFGLGETCDLDPKGSSARPRQANMTKPPPAAHSVFCAAPVLLPNWPITHPPRCRPGHFIISPRRRALRCPPAREAARRPIYLAWLPYIFHLWLLIFSSTPPSPQTTLILFKI</sequence>
<organism evidence="2 3">
    <name type="scientific">Coccidioides posadasii RMSCC 3488</name>
    <dbReference type="NCBI Taxonomy" id="454284"/>
    <lineage>
        <taxon>Eukaryota</taxon>
        <taxon>Fungi</taxon>
        <taxon>Dikarya</taxon>
        <taxon>Ascomycota</taxon>
        <taxon>Pezizomycotina</taxon>
        <taxon>Eurotiomycetes</taxon>
        <taxon>Eurotiomycetidae</taxon>
        <taxon>Onygenales</taxon>
        <taxon>Onygenaceae</taxon>
        <taxon>Coccidioides</taxon>
    </lineage>
</organism>
<dbReference type="AlphaFoldDB" id="A0A0J6FDT1"/>
<evidence type="ECO:0000256" key="1">
    <source>
        <dbReference type="SAM" id="MobiDB-lite"/>
    </source>
</evidence>
<gene>
    <name evidence="2" type="ORF">CPAG_03375</name>
</gene>
<dbReference type="VEuPathDB" id="FungiDB:CPAG_03375"/>
<reference evidence="3" key="2">
    <citation type="journal article" date="2009" name="Genome Res.">
        <title>Comparative genomic analyses of the human fungal pathogens Coccidioides and their relatives.</title>
        <authorList>
            <person name="Sharpton T.J."/>
            <person name="Stajich J.E."/>
            <person name="Rounsley S.D."/>
            <person name="Gardner M.J."/>
            <person name="Wortman J.R."/>
            <person name="Jordar V.S."/>
            <person name="Maiti R."/>
            <person name="Kodira C.D."/>
            <person name="Neafsey D.E."/>
            <person name="Zeng Q."/>
            <person name="Hung C.-Y."/>
            <person name="McMahan C."/>
            <person name="Muszewska A."/>
            <person name="Grynberg M."/>
            <person name="Mandel M.A."/>
            <person name="Kellner E.M."/>
            <person name="Barker B.M."/>
            <person name="Galgiani J.N."/>
            <person name="Orbach M.J."/>
            <person name="Kirkland T.N."/>
            <person name="Cole G.T."/>
            <person name="Henn M.R."/>
            <person name="Birren B.W."/>
            <person name="Taylor J.W."/>
        </authorList>
    </citation>
    <scope>NUCLEOTIDE SEQUENCE [LARGE SCALE GENOMIC DNA]</scope>
    <source>
        <strain evidence="3">RMSCC 3488</strain>
    </source>
</reference>
<accession>A0A0J6FDT1</accession>
<protein>
    <submittedName>
        <fullName evidence="2">Uncharacterized protein</fullName>
    </submittedName>
</protein>
<evidence type="ECO:0000313" key="3">
    <source>
        <dbReference type="Proteomes" id="UP000054567"/>
    </source>
</evidence>
<evidence type="ECO:0000313" key="2">
    <source>
        <dbReference type="EMBL" id="KMM67039.1"/>
    </source>
</evidence>
<feature type="region of interest" description="Disordered" evidence="1">
    <location>
        <begin position="171"/>
        <end position="192"/>
    </location>
</feature>
<reference evidence="3" key="3">
    <citation type="journal article" date="2010" name="Genome Res.">
        <title>Population genomic sequencing of Coccidioides fungi reveals recent hybridization and transposon control.</title>
        <authorList>
            <person name="Neafsey D.E."/>
            <person name="Barker B.M."/>
            <person name="Sharpton T.J."/>
            <person name="Stajich J.E."/>
            <person name="Park D.J."/>
            <person name="Whiston E."/>
            <person name="Hung C.-Y."/>
            <person name="McMahan C."/>
            <person name="White J."/>
            <person name="Sykes S."/>
            <person name="Heiman D."/>
            <person name="Young S."/>
            <person name="Zeng Q."/>
            <person name="Abouelleil A."/>
            <person name="Aftuck L."/>
            <person name="Bessette D."/>
            <person name="Brown A."/>
            <person name="FitzGerald M."/>
            <person name="Lui A."/>
            <person name="Macdonald J.P."/>
            <person name="Priest M."/>
            <person name="Orbach M.J."/>
            <person name="Galgiani J.N."/>
            <person name="Kirkland T.N."/>
            <person name="Cole G.T."/>
            <person name="Birren B.W."/>
            <person name="Henn M.R."/>
            <person name="Taylor J.W."/>
            <person name="Rounsley S.D."/>
        </authorList>
    </citation>
    <scope>NUCLEOTIDE SEQUENCE [LARGE SCALE GENOMIC DNA]</scope>
    <source>
        <strain evidence="3">RMSCC 3488</strain>
    </source>
</reference>
<dbReference type="Proteomes" id="UP000054567">
    <property type="component" value="Unassembled WGS sequence"/>
</dbReference>
<reference evidence="2 3" key="1">
    <citation type="submission" date="2007-06" db="EMBL/GenBank/DDBJ databases">
        <title>The Genome Sequence of Coccidioides posadasii RMSCC_3488.</title>
        <authorList>
            <consortium name="Coccidioides Genome Resources Consortium"/>
            <consortium name="The Broad Institute Genome Sequencing Platform"/>
            <person name="Henn M.R."/>
            <person name="Sykes S."/>
            <person name="Young S."/>
            <person name="Jaffe D."/>
            <person name="Berlin A."/>
            <person name="Alvarez P."/>
            <person name="Butler J."/>
            <person name="Gnerre S."/>
            <person name="Grabherr M."/>
            <person name="Mauceli E."/>
            <person name="Brockman W."/>
            <person name="Kodira C."/>
            <person name="Alvarado L."/>
            <person name="Zeng Q."/>
            <person name="Crawford M."/>
            <person name="Antoine C."/>
            <person name="Devon K."/>
            <person name="Galgiani J."/>
            <person name="Orsborn K."/>
            <person name="Lewis M.L."/>
            <person name="Nusbaum C."/>
            <person name="Galagan J."/>
            <person name="Birren B."/>
        </authorList>
    </citation>
    <scope>NUCLEOTIDE SEQUENCE [LARGE SCALE GENOMIC DNA]</scope>
    <source>
        <strain evidence="2 3">RMSCC 3488</strain>
    </source>
</reference>
<name>A0A0J6FDT1_COCPO</name>